<evidence type="ECO:0000256" key="9">
    <source>
        <dbReference type="RuleBase" id="RU363032"/>
    </source>
</evidence>
<evidence type="ECO:0000256" key="7">
    <source>
        <dbReference type="ARBA" id="ARBA00022989"/>
    </source>
</evidence>
<gene>
    <name evidence="11" type="ORF">CLV83_0034</name>
</gene>
<dbReference type="PROSITE" id="PS50928">
    <property type="entry name" value="ABC_TM1"/>
    <property type="match status" value="1"/>
</dbReference>
<organism evidence="11 12">
    <name type="scientific">Marinobacterium mangrovicola</name>
    <dbReference type="NCBI Taxonomy" id="1476959"/>
    <lineage>
        <taxon>Bacteria</taxon>
        <taxon>Pseudomonadati</taxon>
        <taxon>Pseudomonadota</taxon>
        <taxon>Gammaproteobacteria</taxon>
        <taxon>Oceanospirillales</taxon>
        <taxon>Oceanospirillaceae</taxon>
        <taxon>Marinobacterium</taxon>
    </lineage>
</organism>
<protein>
    <submittedName>
        <fullName evidence="11">Amino acid ABC transporter membrane protein 1 (PAAT family)</fullName>
    </submittedName>
</protein>
<comment type="similarity">
    <text evidence="2">Belongs to the binding-protein-dependent transport system permease family. HisMQ subfamily.</text>
</comment>
<evidence type="ECO:0000313" key="11">
    <source>
        <dbReference type="EMBL" id="TCK16483.1"/>
    </source>
</evidence>
<feature type="domain" description="ABC transmembrane type-1" evidence="10">
    <location>
        <begin position="97"/>
        <end position="389"/>
    </location>
</feature>
<sequence>MASDTNPNSSSPPSEPEHKIKFWNDPGKRALIFQVLLVLVLGGFVWFIVSNTLSNLEQRGITTGFDFLSQEAGFGIPLSLVEYTEASSYGRTFIVGLLNTVLVSVLGIIAATILGFILGVARLSDNWLISRLSALYIEIFRNIPLLLQIFFWYFAVLRALPSPRESIEFLGSFLNIRGLSMPAPVAEPGFNLVWIAFAVGIVGTWAMTKWAHKRQDATGKIFPVGWTSLGLIIGLPLLVFLLSGAPMTLDYPELRGFNFRGGMTIIPEFVALWLALTIYTAAFIAETVRGGILSVPHGQLEAASALGLPKTRTLRLIVIPQAMRVIIPPLTNQYLNLTKNSSLATAIGYPDLVSVFAGTTLNQTGQAIEVISMTMAVYLSLSVLTSIFMNWYNKRKSLIER</sequence>
<dbReference type="Gene3D" id="1.10.3720.10">
    <property type="entry name" value="MetI-like"/>
    <property type="match status" value="1"/>
</dbReference>
<dbReference type="CDD" id="cd06261">
    <property type="entry name" value="TM_PBP2"/>
    <property type="match status" value="1"/>
</dbReference>
<dbReference type="InterPro" id="IPR035906">
    <property type="entry name" value="MetI-like_sf"/>
</dbReference>
<dbReference type="SUPFAM" id="SSF161098">
    <property type="entry name" value="MetI-like"/>
    <property type="match status" value="2"/>
</dbReference>
<name>A0A4R1H7W2_9GAMM</name>
<comment type="caution">
    <text evidence="11">The sequence shown here is derived from an EMBL/GenBank/DDBJ whole genome shotgun (WGS) entry which is preliminary data.</text>
</comment>
<dbReference type="InterPro" id="IPR043429">
    <property type="entry name" value="ArtM/GltK/GlnP/TcyL/YhdX-like"/>
</dbReference>
<accession>A0A4R1H7W2</accession>
<dbReference type="GO" id="GO:0006865">
    <property type="term" value="P:amino acid transport"/>
    <property type="evidence" value="ECO:0007669"/>
    <property type="project" value="UniProtKB-KW"/>
</dbReference>
<dbReference type="PANTHER" id="PTHR30614:SF37">
    <property type="entry name" value="AMINO-ACID ABC TRANSPORTER PERMEASE PROTEIN YHDX-RELATED"/>
    <property type="match status" value="1"/>
</dbReference>
<dbReference type="AlphaFoldDB" id="A0A4R1H7W2"/>
<comment type="subcellular location">
    <subcellularLocation>
        <location evidence="1">Cell inner membrane</location>
        <topology evidence="1">Multi-pass membrane protein</topology>
    </subcellularLocation>
    <subcellularLocation>
        <location evidence="9">Cell membrane</location>
        <topology evidence="9">Multi-pass membrane protein</topology>
    </subcellularLocation>
</comment>
<evidence type="ECO:0000259" key="10">
    <source>
        <dbReference type="PROSITE" id="PS50928"/>
    </source>
</evidence>
<keyword evidence="5 9" id="KW-0812">Transmembrane</keyword>
<evidence type="ECO:0000256" key="4">
    <source>
        <dbReference type="ARBA" id="ARBA00022475"/>
    </source>
</evidence>
<dbReference type="GO" id="GO:0043190">
    <property type="term" value="C:ATP-binding cassette (ABC) transporter complex"/>
    <property type="evidence" value="ECO:0007669"/>
    <property type="project" value="InterPro"/>
</dbReference>
<keyword evidence="7 9" id="KW-1133">Transmembrane helix</keyword>
<feature type="transmembrane region" description="Helical" evidence="9">
    <location>
        <begin position="224"/>
        <end position="245"/>
    </location>
</feature>
<evidence type="ECO:0000256" key="8">
    <source>
        <dbReference type="ARBA" id="ARBA00023136"/>
    </source>
</evidence>
<dbReference type="EMBL" id="SMFU01000001">
    <property type="protein sequence ID" value="TCK16483.1"/>
    <property type="molecule type" value="Genomic_DNA"/>
</dbReference>
<dbReference type="Proteomes" id="UP000294546">
    <property type="component" value="Unassembled WGS sequence"/>
</dbReference>
<dbReference type="InterPro" id="IPR010065">
    <property type="entry name" value="AA_ABC_transptr_permease_3TM"/>
</dbReference>
<keyword evidence="12" id="KW-1185">Reference proteome</keyword>
<keyword evidence="4" id="KW-1003">Cell membrane</keyword>
<evidence type="ECO:0000256" key="6">
    <source>
        <dbReference type="ARBA" id="ARBA00022970"/>
    </source>
</evidence>
<keyword evidence="6" id="KW-0029">Amino-acid transport</keyword>
<dbReference type="NCBIfam" id="TIGR01726">
    <property type="entry name" value="HEQRo_perm_3TM"/>
    <property type="match status" value="1"/>
</dbReference>
<dbReference type="InterPro" id="IPR000515">
    <property type="entry name" value="MetI-like"/>
</dbReference>
<feature type="transmembrane region" description="Helical" evidence="9">
    <location>
        <begin position="370"/>
        <end position="392"/>
    </location>
</feature>
<proteinExistence type="inferred from homology"/>
<evidence type="ECO:0000256" key="3">
    <source>
        <dbReference type="ARBA" id="ARBA00022448"/>
    </source>
</evidence>
<reference evidence="11 12" key="1">
    <citation type="submission" date="2019-03" db="EMBL/GenBank/DDBJ databases">
        <title>Genomic Encyclopedia of Archaeal and Bacterial Type Strains, Phase II (KMG-II): from individual species to whole genera.</title>
        <authorList>
            <person name="Goeker M."/>
        </authorList>
    </citation>
    <scope>NUCLEOTIDE SEQUENCE [LARGE SCALE GENOMIC DNA]</scope>
    <source>
        <strain evidence="11 12">DSM 27697</strain>
    </source>
</reference>
<feature type="transmembrane region" description="Helical" evidence="9">
    <location>
        <begin position="133"/>
        <end position="155"/>
    </location>
</feature>
<dbReference type="RefSeq" id="WP_132285763.1">
    <property type="nucleotide sequence ID" value="NZ_SMFU01000001.1"/>
</dbReference>
<evidence type="ECO:0000256" key="5">
    <source>
        <dbReference type="ARBA" id="ARBA00022692"/>
    </source>
</evidence>
<keyword evidence="3 9" id="KW-0813">Transport</keyword>
<feature type="transmembrane region" description="Helical" evidence="9">
    <location>
        <begin position="30"/>
        <end position="49"/>
    </location>
</feature>
<dbReference type="OrthoDB" id="9808531at2"/>
<feature type="transmembrane region" description="Helical" evidence="9">
    <location>
        <begin position="93"/>
        <end position="121"/>
    </location>
</feature>
<feature type="transmembrane region" description="Helical" evidence="9">
    <location>
        <begin position="192"/>
        <end position="212"/>
    </location>
</feature>
<dbReference type="PANTHER" id="PTHR30614">
    <property type="entry name" value="MEMBRANE COMPONENT OF AMINO ACID ABC TRANSPORTER"/>
    <property type="match status" value="1"/>
</dbReference>
<keyword evidence="8 9" id="KW-0472">Membrane</keyword>
<evidence type="ECO:0000313" key="12">
    <source>
        <dbReference type="Proteomes" id="UP000294546"/>
    </source>
</evidence>
<dbReference type="GO" id="GO:0022857">
    <property type="term" value="F:transmembrane transporter activity"/>
    <property type="evidence" value="ECO:0007669"/>
    <property type="project" value="InterPro"/>
</dbReference>
<feature type="transmembrane region" description="Helical" evidence="9">
    <location>
        <begin position="265"/>
        <end position="285"/>
    </location>
</feature>
<evidence type="ECO:0000256" key="2">
    <source>
        <dbReference type="ARBA" id="ARBA00010072"/>
    </source>
</evidence>
<dbReference type="Pfam" id="PF00528">
    <property type="entry name" value="BPD_transp_1"/>
    <property type="match status" value="1"/>
</dbReference>
<evidence type="ECO:0000256" key="1">
    <source>
        <dbReference type="ARBA" id="ARBA00004429"/>
    </source>
</evidence>